<evidence type="ECO:0000313" key="2">
    <source>
        <dbReference type="Proteomes" id="UP000604046"/>
    </source>
</evidence>
<gene>
    <name evidence="1" type="primary">Pus7</name>
    <name evidence="1" type="ORF">SNAT2548_LOCUS24128</name>
</gene>
<dbReference type="Proteomes" id="UP000604046">
    <property type="component" value="Unassembled WGS sequence"/>
</dbReference>
<comment type="caution">
    <text evidence="1">The sequence shown here is derived from an EMBL/GenBank/DDBJ whole genome shotgun (WGS) entry which is preliminary data.</text>
</comment>
<dbReference type="GO" id="GO:0009982">
    <property type="term" value="F:pseudouridine synthase activity"/>
    <property type="evidence" value="ECO:0007669"/>
    <property type="project" value="InterPro"/>
</dbReference>
<keyword evidence="2" id="KW-1185">Reference proteome</keyword>
<dbReference type="EMBL" id="CAJNDS010002347">
    <property type="protein sequence ID" value="CAE7443675.1"/>
    <property type="molecule type" value="Genomic_DNA"/>
</dbReference>
<dbReference type="PANTHER" id="PTHR13326:SF21">
    <property type="entry name" value="PSEUDOURIDYLATE SYNTHASE PUS7L"/>
    <property type="match status" value="1"/>
</dbReference>
<proteinExistence type="predicted"/>
<accession>A0A812RK08</accession>
<dbReference type="InterPro" id="IPR042214">
    <property type="entry name" value="TruD_catalytic"/>
</dbReference>
<sequence length="458" mass="50050">MWLTNAHAHREPLYFDWWNMVWAAVLYSVCSVTTEEASPRQRLAAALGVPDAALRLGPALHLPGVAVELARLPRGLPESLEPSAELQAGIFAREGGDSKGSKSSLPDLALGPPDHAQSLALWEEMLCPAHRYTIVLRNLSEAQVSRAAYDHRLEEIRDKGFANFFELSSFGLAEVRRYEIGAALWCGHWDRACQLLLTSNRGGSSLAAASAAFASRDYAQGLEKLPTDASCKGLRALAMHLLLKRDPLEALRRALPVPLWGKLLAAVGRVCWNRAAAARLRGLAHQPLVGDLIWDEKAGEPRPLSAQDVQSGRWQLSDIVLPLPRPGESLHQGGQRLGMEAELQELVPDQDAPAGCFPLDVSKILPPVRRIVSIPSDLSWDVVESSGGSAVDCDLARLSERGLPVTMSTRRPRAASGLVLRLRCTLPRAESAEALLRELTAANPSEFRENLSRRDNIF</sequence>
<dbReference type="InterPro" id="IPR001656">
    <property type="entry name" value="PsdUridine_synth_TruD"/>
</dbReference>
<dbReference type="PANTHER" id="PTHR13326">
    <property type="entry name" value="TRNA PSEUDOURIDINE SYNTHASE D"/>
    <property type="match status" value="1"/>
</dbReference>
<dbReference type="AlphaFoldDB" id="A0A812RK08"/>
<dbReference type="InterPro" id="IPR020103">
    <property type="entry name" value="PsdUridine_synth_cat_dom_sf"/>
</dbReference>
<dbReference type="GO" id="GO:0005634">
    <property type="term" value="C:nucleus"/>
    <property type="evidence" value="ECO:0007669"/>
    <property type="project" value="TreeGrafter"/>
</dbReference>
<reference evidence="1" key="1">
    <citation type="submission" date="2021-02" db="EMBL/GenBank/DDBJ databases">
        <authorList>
            <person name="Dougan E. K."/>
            <person name="Rhodes N."/>
            <person name="Thang M."/>
            <person name="Chan C."/>
        </authorList>
    </citation>
    <scope>NUCLEOTIDE SEQUENCE</scope>
</reference>
<dbReference type="GO" id="GO:0003723">
    <property type="term" value="F:RNA binding"/>
    <property type="evidence" value="ECO:0007669"/>
    <property type="project" value="InterPro"/>
</dbReference>
<name>A0A812RK08_9DINO</name>
<dbReference type="Gene3D" id="3.30.2350.20">
    <property type="entry name" value="TruD, catalytic domain"/>
    <property type="match status" value="1"/>
</dbReference>
<dbReference type="GO" id="GO:0001522">
    <property type="term" value="P:pseudouridine synthesis"/>
    <property type="evidence" value="ECO:0007669"/>
    <property type="project" value="InterPro"/>
</dbReference>
<evidence type="ECO:0000313" key="1">
    <source>
        <dbReference type="EMBL" id="CAE7443675.1"/>
    </source>
</evidence>
<protein>
    <submittedName>
        <fullName evidence="1">Pus7 protein</fullName>
    </submittedName>
</protein>
<dbReference type="Pfam" id="PF01142">
    <property type="entry name" value="TruD"/>
    <property type="match status" value="1"/>
</dbReference>
<dbReference type="SUPFAM" id="SSF55120">
    <property type="entry name" value="Pseudouridine synthase"/>
    <property type="match status" value="1"/>
</dbReference>
<organism evidence="1 2">
    <name type="scientific">Symbiodinium natans</name>
    <dbReference type="NCBI Taxonomy" id="878477"/>
    <lineage>
        <taxon>Eukaryota</taxon>
        <taxon>Sar</taxon>
        <taxon>Alveolata</taxon>
        <taxon>Dinophyceae</taxon>
        <taxon>Suessiales</taxon>
        <taxon>Symbiodiniaceae</taxon>
        <taxon>Symbiodinium</taxon>
    </lineage>
</organism>
<dbReference type="OrthoDB" id="447290at2759"/>